<dbReference type="AlphaFoldDB" id="X1RU27"/>
<accession>X1RU27</accession>
<keyword evidence="1" id="KW-0472">Membrane</keyword>
<comment type="caution">
    <text evidence="2">The sequence shown here is derived from an EMBL/GenBank/DDBJ whole genome shotgun (WGS) entry which is preliminary data.</text>
</comment>
<protein>
    <submittedName>
        <fullName evidence="2">Uncharacterized protein</fullName>
    </submittedName>
</protein>
<gene>
    <name evidence="2" type="ORF">S12H4_09506</name>
</gene>
<organism evidence="2">
    <name type="scientific">marine sediment metagenome</name>
    <dbReference type="NCBI Taxonomy" id="412755"/>
    <lineage>
        <taxon>unclassified sequences</taxon>
        <taxon>metagenomes</taxon>
        <taxon>ecological metagenomes</taxon>
    </lineage>
</organism>
<evidence type="ECO:0000313" key="2">
    <source>
        <dbReference type="EMBL" id="GAI58969.1"/>
    </source>
</evidence>
<evidence type="ECO:0000256" key="1">
    <source>
        <dbReference type="SAM" id="Phobius"/>
    </source>
</evidence>
<keyword evidence="1" id="KW-1133">Transmembrane helix</keyword>
<dbReference type="EMBL" id="BARW01003869">
    <property type="protein sequence ID" value="GAI58969.1"/>
    <property type="molecule type" value="Genomic_DNA"/>
</dbReference>
<proteinExistence type="predicted"/>
<name>X1RU27_9ZZZZ</name>
<keyword evidence="1" id="KW-0812">Transmembrane</keyword>
<feature type="transmembrane region" description="Helical" evidence="1">
    <location>
        <begin position="23"/>
        <end position="43"/>
    </location>
</feature>
<sequence length="63" mass="7196">MNQLIVPQQVQSLEQAQPLTVQAQWISSVTSVIMIVWMGAFVVQQVIKVIKREEIERPPIIPK</sequence>
<reference evidence="2" key="1">
    <citation type="journal article" date="2014" name="Front. Microbiol.">
        <title>High frequency of phylogenetically diverse reductive dehalogenase-homologous genes in deep subseafloor sedimentary metagenomes.</title>
        <authorList>
            <person name="Kawai M."/>
            <person name="Futagami T."/>
            <person name="Toyoda A."/>
            <person name="Takaki Y."/>
            <person name="Nishi S."/>
            <person name="Hori S."/>
            <person name="Arai W."/>
            <person name="Tsubouchi T."/>
            <person name="Morono Y."/>
            <person name="Uchiyama I."/>
            <person name="Ito T."/>
            <person name="Fujiyama A."/>
            <person name="Inagaki F."/>
            <person name="Takami H."/>
        </authorList>
    </citation>
    <scope>NUCLEOTIDE SEQUENCE</scope>
    <source>
        <strain evidence="2">Expedition CK06-06</strain>
    </source>
</reference>